<keyword evidence="5" id="KW-1185">Reference proteome</keyword>
<dbReference type="AlphaFoldDB" id="A0A515ETS0"/>
<dbReference type="PANTHER" id="PTHR43673">
    <property type="entry name" value="NAD(P)H NITROREDUCTASE YDGI-RELATED"/>
    <property type="match status" value="1"/>
</dbReference>
<dbReference type="CDD" id="cd02136">
    <property type="entry name" value="PnbA_NfnB-like"/>
    <property type="match status" value="1"/>
</dbReference>
<keyword evidence="2" id="KW-0560">Oxidoreductase</keyword>
<gene>
    <name evidence="4" type="ORF">EXZ61_18550</name>
</gene>
<evidence type="ECO:0000313" key="4">
    <source>
        <dbReference type="EMBL" id="QDL56018.1"/>
    </source>
</evidence>
<dbReference type="EMBL" id="CP036282">
    <property type="protein sequence ID" value="QDL56018.1"/>
    <property type="molecule type" value="Genomic_DNA"/>
</dbReference>
<dbReference type="GO" id="GO:0016491">
    <property type="term" value="F:oxidoreductase activity"/>
    <property type="evidence" value="ECO:0007669"/>
    <property type="project" value="UniProtKB-KW"/>
</dbReference>
<protein>
    <submittedName>
        <fullName evidence="4">Nitroreductase</fullName>
    </submittedName>
</protein>
<name>A0A515ETS0_9BURK</name>
<evidence type="ECO:0000256" key="2">
    <source>
        <dbReference type="ARBA" id="ARBA00023002"/>
    </source>
</evidence>
<feature type="domain" description="Nitroreductase" evidence="3">
    <location>
        <begin position="11"/>
        <end position="199"/>
    </location>
</feature>
<reference evidence="5" key="1">
    <citation type="submission" date="2019-02" db="EMBL/GenBank/DDBJ databases">
        <title>Complete genome sequence of Rhodoferax sp. Gr-4.</title>
        <authorList>
            <person name="Jin L."/>
        </authorList>
    </citation>
    <scope>NUCLEOTIDE SEQUENCE [LARGE SCALE GENOMIC DNA]</scope>
    <source>
        <strain evidence="5">Gr-4</strain>
    </source>
</reference>
<dbReference type="SUPFAM" id="SSF55469">
    <property type="entry name" value="FMN-dependent nitroreductase-like"/>
    <property type="match status" value="1"/>
</dbReference>
<dbReference type="RefSeq" id="WP_142813235.1">
    <property type="nucleotide sequence ID" value="NZ_CP036282.1"/>
</dbReference>
<proteinExistence type="inferred from homology"/>
<dbReference type="Pfam" id="PF00881">
    <property type="entry name" value="Nitroreductase"/>
    <property type="match status" value="1"/>
</dbReference>
<evidence type="ECO:0000313" key="5">
    <source>
        <dbReference type="Proteomes" id="UP000317365"/>
    </source>
</evidence>
<evidence type="ECO:0000256" key="1">
    <source>
        <dbReference type="ARBA" id="ARBA00007118"/>
    </source>
</evidence>
<comment type="similarity">
    <text evidence="1">Belongs to the nitroreductase family.</text>
</comment>
<dbReference type="InterPro" id="IPR000415">
    <property type="entry name" value="Nitroreductase-like"/>
</dbReference>
<dbReference type="PANTHER" id="PTHR43673:SF10">
    <property type="entry name" value="NADH DEHYDROGENASE_NAD(P)H NITROREDUCTASE XCC3605-RELATED"/>
    <property type="match status" value="1"/>
</dbReference>
<dbReference type="InterPro" id="IPR029479">
    <property type="entry name" value="Nitroreductase"/>
</dbReference>
<sequence length="225" mass="23949">MTGTDAFTALVRARTSVRGFTDQPVPDDLLRALLVNARLAPSGANLQPGSFVQVRGAVREGLSQAMSAAYRAGSAEAEDYSYFPDPMPGHLRRRQVAAARALYDSIGIARDDRAGRDQQFERNFRFFDAPVALVVTIERGLGSGSFMDLGMALYGLLLAAQSRGLASCAIGALASYPHLVRSHLGLGADSHIVCGVAIGFADANAVVNQTRTSRIDVDSFFKVVG</sequence>
<dbReference type="KEGG" id="rhg:EXZ61_18550"/>
<reference evidence="5" key="2">
    <citation type="journal article" date="2020" name="Int. J. Syst. Evol. Microbiol.">
        <title>Genomic insights into a novel species Rhodoferax aquaticus sp. nov., isolated from freshwater.</title>
        <authorList>
            <person name="Li T."/>
            <person name="Zhuo Y."/>
            <person name="Jin C.Z."/>
            <person name="Wu X."/>
            <person name="Ko S.R."/>
            <person name="Jin F.J."/>
            <person name="Ahn C.Y."/>
            <person name="Oh H.M."/>
            <person name="Lee H.G."/>
            <person name="Jin L."/>
        </authorList>
    </citation>
    <scope>NUCLEOTIDE SEQUENCE [LARGE SCALE GENOMIC DNA]</scope>
    <source>
        <strain evidence="5">Gr-4</strain>
    </source>
</reference>
<dbReference type="Proteomes" id="UP000317365">
    <property type="component" value="Chromosome"/>
</dbReference>
<dbReference type="Gene3D" id="3.40.109.10">
    <property type="entry name" value="NADH Oxidase"/>
    <property type="match status" value="1"/>
</dbReference>
<accession>A0A515ETS0</accession>
<organism evidence="4 5">
    <name type="scientific">Rhodoferax aquaticus</name>
    <dbReference type="NCBI Taxonomy" id="2527691"/>
    <lineage>
        <taxon>Bacteria</taxon>
        <taxon>Pseudomonadati</taxon>
        <taxon>Pseudomonadota</taxon>
        <taxon>Betaproteobacteria</taxon>
        <taxon>Burkholderiales</taxon>
        <taxon>Comamonadaceae</taxon>
        <taxon>Rhodoferax</taxon>
    </lineage>
</organism>
<evidence type="ECO:0000259" key="3">
    <source>
        <dbReference type="Pfam" id="PF00881"/>
    </source>
</evidence>